<organism evidence="1 2">
    <name type="scientific">Paramecium sonneborni</name>
    <dbReference type="NCBI Taxonomy" id="65129"/>
    <lineage>
        <taxon>Eukaryota</taxon>
        <taxon>Sar</taxon>
        <taxon>Alveolata</taxon>
        <taxon>Ciliophora</taxon>
        <taxon>Intramacronucleata</taxon>
        <taxon>Oligohymenophorea</taxon>
        <taxon>Peniculida</taxon>
        <taxon>Parameciidae</taxon>
        <taxon>Paramecium</taxon>
    </lineage>
</organism>
<sequence length="184" mass="22760">MFLGVTLKKQNVIKSTKQKRLVRYASDNSGQNKKQNKIDCFEKKNQNVNNYSDYWEQWNPFLIFNIGDLVKNYYINQRITLLECALKSGSLLEISNEFDLYCKYQRYFNQCFIMKQWIPEQYYPLQTQFFKHNHYLVCYRFIKYFIIYYYYQMIFYQQIQKQLIWLIYLINSMFLSDTSRTFLN</sequence>
<proteinExistence type="predicted"/>
<evidence type="ECO:0000313" key="2">
    <source>
        <dbReference type="Proteomes" id="UP000692954"/>
    </source>
</evidence>
<dbReference type="EMBL" id="CAJJDN010000154">
    <property type="protein sequence ID" value="CAD8124920.1"/>
    <property type="molecule type" value="Genomic_DNA"/>
</dbReference>
<comment type="caution">
    <text evidence="1">The sequence shown here is derived from an EMBL/GenBank/DDBJ whole genome shotgun (WGS) entry which is preliminary data.</text>
</comment>
<accession>A0A8S1RD62</accession>
<evidence type="ECO:0000313" key="1">
    <source>
        <dbReference type="EMBL" id="CAD8124920.1"/>
    </source>
</evidence>
<reference evidence="1" key="1">
    <citation type="submission" date="2021-01" db="EMBL/GenBank/DDBJ databases">
        <authorList>
            <consortium name="Genoscope - CEA"/>
            <person name="William W."/>
        </authorList>
    </citation>
    <scope>NUCLEOTIDE SEQUENCE</scope>
</reference>
<gene>
    <name evidence="1" type="ORF">PSON_ATCC_30995.1.T1540131</name>
</gene>
<protein>
    <submittedName>
        <fullName evidence="1">Uncharacterized protein</fullName>
    </submittedName>
</protein>
<name>A0A8S1RD62_9CILI</name>
<dbReference type="AlphaFoldDB" id="A0A8S1RD62"/>
<dbReference type="Proteomes" id="UP000692954">
    <property type="component" value="Unassembled WGS sequence"/>
</dbReference>
<keyword evidence="2" id="KW-1185">Reference proteome</keyword>